<evidence type="ECO:0000313" key="3">
    <source>
        <dbReference type="Proteomes" id="UP000515934"/>
    </source>
</evidence>
<evidence type="ECO:0000256" key="1">
    <source>
        <dbReference type="SAM" id="MobiDB-lite"/>
    </source>
</evidence>
<organism evidence="2 3">
    <name type="scientific">Leucobacter denitrificans</name>
    <dbReference type="NCBI Taxonomy" id="683042"/>
    <lineage>
        <taxon>Bacteria</taxon>
        <taxon>Bacillati</taxon>
        <taxon>Actinomycetota</taxon>
        <taxon>Actinomycetes</taxon>
        <taxon>Micrococcales</taxon>
        <taxon>Microbacteriaceae</taxon>
        <taxon>Leucobacter</taxon>
    </lineage>
</organism>
<proteinExistence type="predicted"/>
<name>A0A7G9S252_9MICO</name>
<dbReference type="Proteomes" id="UP000515934">
    <property type="component" value="Chromosome"/>
</dbReference>
<dbReference type="Gene3D" id="3.90.660.20">
    <property type="entry name" value="Protoporphyrinogen oxidase, mitochondrial, domain 2"/>
    <property type="match status" value="1"/>
</dbReference>
<sequence>MLLVSSSVSALAAALDLAEVGVKVWIADVPGRVPHGPVRDPHGTVKTLLDELAAPIADGGRPEPSVRPTQSAPAPVQLRGHDGRWQPVPEAAPWGIPTVPLASDCLNLLGFGGAMRAYLDRLKPVLTIGKEENLAKLVQSRMGAQVLKLLVEPLVFERFGAHAEELEVAAVAPGLNESLTRAGSLSGGALLHLERHVARETLVAPARGWARAVEVLYERLELYGAERLDAAIVDLRSTTDGSAWAAWDDTGRVLEVAAVITDPEQTISGASDDFQSARELRASEYREYAEIGIDGQRTAQVEGGHADKLRIINSNSGEQWAARTRLHADGSWSLSLASGRRDRTEETHTIESLAGLAEELGLDPVPNSATSHTVPAPFVTLEQRASAKTKVDDWNAAHPNVVLCGTELFGGELGDAIADARDRAVHLRRRLTGIA</sequence>
<evidence type="ECO:0000313" key="2">
    <source>
        <dbReference type="EMBL" id="QNN61927.1"/>
    </source>
</evidence>
<dbReference type="EMBL" id="CP060716">
    <property type="protein sequence ID" value="QNN61927.1"/>
    <property type="molecule type" value="Genomic_DNA"/>
</dbReference>
<evidence type="ECO:0008006" key="4">
    <source>
        <dbReference type="Google" id="ProtNLM"/>
    </source>
</evidence>
<gene>
    <name evidence="2" type="ORF">H9L06_06250</name>
</gene>
<feature type="region of interest" description="Disordered" evidence="1">
    <location>
        <begin position="57"/>
        <end position="76"/>
    </location>
</feature>
<accession>A0A7G9S252</accession>
<dbReference type="Gene3D" id="3.50.50.60">
    <property type="entry name" value="FAD/NAD(P)-binding domain"/>
    <property type="match status" value="1"/>
</dbReference>
<keyword evidence="3" id="KW-1185">Reference proteome</keyword>
<dbReference type="RefSeq" id="WP_187554398.1">
    <property type="nucleotide sequence ID" value="NZ_CP060716.1"/>
</dbReference>
<protein>
    <recommendedName>
        <fullName evidence="4">Protoporphyrinogen oxidase</fullName>
    </recommendedName>
</protein>
<dbReference type="Gene3D" id="1.10.3110.10">
    <property type="entry name" value="protoporphyrinogen ix oxidase, domain 3"/>
    <property type="match status" value="1"/>
</dbReference>
<reference evidence="2 3" key="1">
    <citation type="submission" date="2020-08" db="EMBL/GenBank/DDBJ databases">
        <title>Genome sequence of Leucobacter denitrificans KACC 14055T.</title>
        <authorList>
            <person name="Hyun D.-W."/>
            <person name="Bae J.-W."/>
        </authorList>
    </citation>
    <scope>NUCLEOTIDE SEQUENCE [LARGE SCALE GENOMIC DNA]</scope>
    <source>
        <strain evidence="2 3">KACC 14055</strain>
    </source>
</reference>
<dbReference type="AlphaFoldDB" id="A0A7G9S252"/>
<dbReference type="InterPro" id="IPR036188">
    <property type="entry name" value="FAD/NAD-bd_sf"/>
</dbReference>
<dbReference type="SUPFAM" id="SSF51905">
    <property type="entry name" value="FAD/NAD(P)-binding domain"/>
    <property type="match status" value="1"/>
</dbReference>
<dbReference type="KEGG" id="ldn:H9L06_06250"/>